<gene>
    <name evidence="2" type="ORF">BaRGS_00021507</name>
</gene>
<keyword evidence="3" id="KW-1185">Reference proteome</keyword>
<protein>
    <submittedName>
        <fullName evidence="2">Uncharacterized protein</fullName>
    </submittedName>
</protein>
<reference evidence="2 3" key="1">
    <citation type="journal article" date="2023" name="Sci. Data">
        <title>Genome assembly of the Korean intertidal mud-creeper Batillaria attramentaria.</title>
        <authorList>
            <person name="Patra A.K."/>
            <person name="Ho P.T."/>
            <person name="Jun S."/>
            <person name="Lee S.J."/>
            <person name="Kim Y."/>
            <person name="Won Y.J."/>
        </authorList>
    </citation>
    <scope>NUCLEOTIDE SEQUENCE [LARGE SCALE GENOMIC DNA]</scope>
    <source>
        <strain evidence="2">Wonlab-2016</strain>
    </source>
</reference>
<feature type="compositionally biased region" description="Low complexity" evidence="1">
    <location>
        <begin position="388"/>
        <end position="408"/>
    </location>
</feature>
<proteinExistence type="predicted"/>
<sequence length="596" mass="64955">MIELFLILVTEQGPGCVHDHTHSCDPKNLDFDACISQEWHCHPDEACNDRNHRNEQFCDPRLPNTGAVHGGHAECHFCCSDAQCFKDLASRPMPTTPMTLYQTHQSPLHKGHASCYTSDCGPGHNLANCSSGQWACNSDLGDHRERCVHDHALNSECCSPDLVKPPDHTPDCHYCCEDDQCVKDLLLPASTPTPTHCLVPAPNSCYTSPCRHGHDNIVTCSSGQWACKQNEKCVIDIRYDGVHMECKPDGPEQCLGINDNHCSPDLVKTPAHTPDCHYCCEDDHCIKKLITPPPAANSCYTSSCKHGDDIATCSSGQWACSPDEFCQIHTQNTGDITMTCTVSNTSTTSECTDKLLEYFCHTPGDYQQHDCHFCCPDDNCVSHVSDLQKPPSSSTTVTSHQVSTQKVSATTHEQPTSAATSQNPSTIQPTTMSQTSLQPSTQRVSVTTLTPPTTPQTSTTSSSQDSCVDSYAGDCNTDFAGRCSESDVQKICQKTCGTCGTCFSCSGLDCLLNPTKQDCQDGYCMTTVMDTTHGRDIKRECATKRQCDGILLQPTCRQIENKILGVGVTCAYCCNHPDCNEPPGLIPDAASLITHH</sequence>
<feature type="region of interest" description="Disordered" evidence="1">
    <location>
        <begin position="386"/>
        <end position="467"/>
    </location>
</feature>
<comment type="caution">
    <text evidence="2">The sequence shown here is derived from an EMBL/GenBank/DDBJ whole genome shotgun (WGS) entry which is preliminary data.</text>
</comment>
<evidence type="ECO:0000313" key="2">
    <source>
        <dbReference type="EMBL" id="KAK7487279.1"/>
    </source>
</evidence>
<organism evidence="2 3">
    <name type="scientific">Batillaria attramentaria</name>
    <dbReference type="NCBI Taxonomy" id="370345"/>
    <lineage>
        <taxon>Eukaryota</taxon>
        <taxon>Metazoa</taxon>
        <taxon>Spiralia</taxon>
        <taxon>Lophotrochozoa</taxon>
        <taxon>Mollusca</taxon>
        <taxon>Gastropoda</taxon>
        <taxon>Caenogastropoda</taxon>
        <taxon>Sorbeoconcha</taxon>
        <taxon>Cerithioidea</taxon>
        <taxon>Batillariidae</taxon>
        <taxon>Batillaria</taxon>
    </lineage>
</organism>
<accession>A0ABD0KJB4</accession>
<evidence type="ECO:0000256" key="1">
    <source>
        <dbReference type="SAM" id="MobiDB-lite"/>
    </source>
</evidence>
<feature type="compositionally biased region" description="Low complexity" evidence="1">
    <location>
        <begin position="444"/>
        <end position="467"/>
    </location>
</feature>
<dbReference type="AlphaFoldDB" id="A0ABD0KJB4"/>
<name>A0ABD0KJB4_9CAEN</name>
<feature type="compositionally biased region" description="Polar residues" evidence="1">
    <location>
        <begin position="409"/>
        <end position="443"/>
    </location>
</feature>
<evidence type="ECO:0000313" key="3">
    <source>
        <dbReference type="Proteomes" id="UP001519460"/>
    </source>
</evidence>
<dbReference type="Proteomes" id="UP001519460">
    <property type="component" value="Unassembled WGS sequence"/>
</dbReference>
<dbReference type="EMBL" id="JACVVK020000167">
    <property type="protein sequence ID" value="KAK7487279.1"/>
    <property type="molecule type" value="Genomic_DNA"/>
</dbReference>